<sequence length="120" mass="13205">MNSSLNCSTRENHSCALHSGSHHLDVEDSAEDIGISRQSYFSICAPLPDMPSGNRFPYGICGPFLDEEEAFDALEALQAKMPKRKLAVMYGQNFFETPCAGLEHDQELARAKLVALLTAE</sequence>
<evidence type="ECO:0000313" key="1">
    <source>
        <dbReference type="EMBL" id="NWB48248.1"/>
    </source>
</evidence>
<protein>
    <submittedName>
        <fullName evidence="1">Uncharacterized protein</fullName>
    </submittedName>
</protein>
<accession>A0A7Y7WG12</accession>
<gene>
    <name evidence="1" type="ORF">HX829_17290</name>
</gene>
<dbReference type="RefSeq" id="WP_177144619.1">
    <property type="nucleotide sequence ID" value="NZ_JACAPU010000018.1"/>
</dbReference>
<dbReference type="EMBL" id="JACAPU010000018">
    <property type="protein sequence ID" value="NWB48248.1"/>
    <property type="molecule type" value="Genomic_DNA"/>
</dbReference>
<dbReference type="Proteomes" id="UP000582981">
    <property type="component" value="Unassembled WGS sequence"/>
</dbReference>
<evidence type="ECO:0000313" key="2">
    <source>
        <dbReference type="Proteomes" id="UP000582981"/>
    </source>
</evidence>
<dbReference type="AlphaFoldDB" id="A0A7Y7WG12"/>
<name>A0A7Y7WG12_9PSED</name>
<reference evidence="1 2" key="1">
    <citation type="submission" date="2020-04" db="EMBL/GenBank/DDBJ databases">
        <title>Molecular characterization of pseudomonads from Agaricus bisporus reveal novel blotch 2 pathogens in Western Europe.</title>
        <authorList>
            <person name="Taparia T."/>
            <person name="Krijger M."/>
            <person name="Haynes E."/>
            <person name="Elpinstone J.G."/>
            <person name="Noble R."/>
            <person name="Van Der Wolf J."/>
        </authorList>
    </citation>
    <scope>NUCLEOTIDE SEQUENCE [LARGE SCALE GENOMIC DNA]</scope>
    <source>
        <strain evidence="1 2">F1001</strain>
    </source>
</reference>
<comment type="caution">
    <text evidence="1">The sequence shown here is derived from an EMBL/GenBank/DDBJ whole genome shotgun (WGS) entry which is preliminary data.</text>
</comment>
<organism evidence="1 2">
    <name type="scientific">Pseudomonas gingeri</name>
    <dbReference type="NCBI Taxonomy" id="117681"/>
    <lineage>
        <taxon>Bacteria</taxon>
        <taxon>Pseudomonadati</taxon>
        <taxon>Pseudomonadota</taxon>
        <taxon>Gammaproteobacteria</taxon>
        <taxon>Pseudomonadales</taxon>
        <taxon>Pseudomonadaceae</taxon>
        <taxon>Pseudomonas</taxon>
    </lineage>
</organism>
<proteinExistence type="predicted"/>